<dbReference type="AlphaFoldDB" id="A0A9W7QFH7"/>
<comment type="caution">
    <text evidence="3">The sequence shown here is derived from an EMBL/GenBank/DDBJ whole genome shotgun (WGS) entry which is preliminary data.</text>
</comment>
<dbReference type="InterPro" id="IPR057174">
    <property type="entry name" value="DUF7852"/>
</dbReference>
<sequence length="268" mass="31704">MSEKEYKQDYNKNKDCKVKSETRVPLSDTEATPVLTTNPRIKIPVVLAERTLQIVVEAEIPLSPPAVEIKRVLKDVFLTQCKLVPVEYEPINETGFFQVTRAKLFVEGYIRKNIEYAAKYCHGVIHDRIAKVRFSGFADLTADEFLSFPILAFGSENKARFIDPKKNDVPRLDKYFFENNVFYNEQPYCELISAEFYELDYSSYDVHHDSKHDEYQDRCQDRYQDRYQDKYYDKYYDQYSEKEYDKLHEKIVLDLTLKVLQTQQVQIG</sequence>
<dbReference type="Proteomes" id="UP000475765">
    <property type="component" value="Unassembled WGS sequence"/>
</dbReference>
<feature type="domain" description="DUF7852" evidence="2">
    <location>
        <begin position="12"/>
        <end position="121"/>
    </location>
</feature>
<dbReference type="InterPro" id="IPR054845">
    <property type="entry name" value="Exosporium_prot_C"/>
</dbReference>
<keyword evidence="1" id="KW-0677">Repeat</keyword>
<evidence type="ECO:0000259" key="2">
    <source>
        <dbReference type="Pfam" id="PF25250"/>
    </source>
</evidence>
<dbReference type="EMBL" id="WBPP01000022">
    <property type="protein sequence ID" value="KAB2393442.1"/>
    <property type="molecule type" value="Genomic_DNA"/>
</dbReference>
<reference evidence="3 4" key="1">
    <citation type="submission" date="2019-10" db="EMBL/GenBank/DDBJ databases">
        <title>Bacillus from the desert of Cuatro Cinegas, Coahuila.</title>
        <authorList>
            <person name="Olmedo-Alvarez G."/>
            <person name="Saldana S."/>
            <person name="Barcelo D."/>
        </authorList>
    </citation>
    <scope>NUCLEOTIDE SEQUENCE [LARGE SCALE GENOMIC DNA]</scope>
    <source>
        <strain evidence="3 4">CH417_13T</strain>
    </source>
</reference>
<accession>A0A9W7QFH7</accession>
<evidence type="ECO:0000313" key="4">
    <source>
        <dbReference type="Proteomes" id="UP000475765"/>
    </source>
</evidence>
<feature type="domain" description="DUF7852" evidence="2">
    <location>
        <begin position="124"/>
        <end position="214"/>
    </location>
</feature>
<proteinExistence type="predicted"/>
<dbReference type="InterPro" id="IPR000900">
    <property type="entry name" value="Nebulin_repeat"/>
</dbReference>
<evidence type="ECO:0000256" key="1">
    <source>
        <dbReference type="ARBA" id="ARBA00022737"/>
    </source>
</evidence>
<dbReference type="GO" id="GO:0005737">
    <property type="term" value="C:cytoplasm"/>
    <property type="evidence" value="ECO:0007669"/>
    <property type="project" value="UniProtKB-ARBA"/>
</dbReference>
<dbReference type="PROSITE" id="PS51216">
    <property type="entry name" value="NEBULIN"/>
    <property type="match status" value="1"/>
</dbReference>
<protein>
    <submittedName>
        <fullName evidence="3">Uracil permease</fullName>
    </submittedName>
</protein>
<gene>
    <name evidence="3" type="ORF">F8172_16775</name>
</gene>
<dbReference type="Pfam" id="PF25250">
    <property type="entry name" value="DUF7852"/>
    <property type="match status" value="2"/>
</dbReference>
<evidence type="ECO:0000313" key="3">
    <source>
        <dbReference type="EMBL" id="KAB2393442.1"/>
    </source>
</evidence>
<dbReference type="RefSeq" id="WP_151521924.1">
    <property type="nucleotide sequence ID" value="NZ_WBPL01000037.1"/>
</dbReference>
<dbReference type="NCBIfam" id="NF045794">
    <property type="entry name" value="CsxC_fam"/>
    <property type="match status" value="1"/>
</dbReference>
<organism evidence="3 4">
    <name type="scientific">Bacillus cereus</name>
    <dbReference type="NCBI Taxonomy" id="1396"/>
    <lineage>
        <taxon>Bacteria</taxon>
        <taxon>Bacillati</taxon>
        <taxon>Bacillota</taxon>
        <taxon>Bacilli</taxon>
        <taxon>Bacillales</taxon>
        <taxon>Bacillaceae</taxon>
        <taxon>Bacillus</taxon>
        <taxon>Bacillus cereus group</taxon>
    </lineage>
</organism>
<name>A0A9W7QFH7_BACCE</name>